<dbReference type="Pfam" id="PF03724">
    <property type="entry name" value="META"/>
    <property type="match status" value="1"/>
</dbReference>
<evidence type="ECO:0000313" key="3">
    <source>
        <dbReference type="EMBL" id="MBK1791995.1"/>
    </source>
</evidence>
<dbReference type="Gene3D" id="2.40.128.270">
    <property type="match status" value="1"/>
</dbReference>
<comment type="caution">
    <text evidence="3">The sequence shown here is derived from an EMBL/GenBank/DDBJ whole genome shotgun (WGS) entry which is preliminary data.</text>
</comment>
<evidence type="ECO:0000256" key="1">
    <source>
        <dbReference type="SAM" id="SignalP"/>
    </source>
</evidence>
<dbReference type="EMBL" id="JAENIM010000042">
    <property type="protein sequence ID" value="MBK1791995.1"/>
    <property type="molecule type" value="Genomic_DNA"/>
</dbReference>
<reference evidence="3" key="1">
    <citation type="submission" date="2021-01" db="EMBL/GenBank/DDBJ databases">
        <title>Modified the classification status of verrucomicrobia.</title>
        <authorList>
            <person name="Feng X."/>
        </authorList>
    </citation>
    <scope>NUCLEOTIDE SEQUENCE</scope>
    <source>
        <strain evidence="3">_KCTC 22039</strain>
    </source>
</reference>
<dbReference type="InterPro" id="IPR053196">
    <property type="entry name" value="Lipoprotein_YbaY-like"/>
</dbReference>
<evidence type="ECO:0000259" key="2">
    <source>
        <dbReference type="Pfam" id="PF03724"/>
    </source>
</evidence>
<name>A0A8J7SMD2_9BACT</name>
<feature type="chain" id="PRO_5035247274" evidence="1">
    <location>
        <begin position="20"/>
        <end position="257"/>
    </location>
</feature>
<keyword evidence="3" id="KW-0449">Lipoprotein</keyword>
<feature type="signal peptide" evidence="1">
    <location>
        <begin position="1"/>
        <end position="19"/>
    </location>
</feature>
<dbReference type="Pfam" id="PF09619">
    <property type="entry name" value="YscW"/>
    <property type="match status" value="1"/>
</dbReference>
<dbReference type="AlphaFoldDB" id="A0A8J7SMD2"/>
<proteinExistence type="predicted"/>
<feature type="domain" description="DUF306" evidence="2">
    <location>
        <begin position="34"/>
        <end position="146"/>
    </location>
</feature>
<gene>
    <name evidence="3" type="ORF">JIN82_12610</name>
</gene>
<dbReference type="PANTHER" id="PTHR38013:SF1">
    <property type="entry name" value="GLYCOPROTEIN_POLYSACCHARIDE METABOLISM"/>
    <property type="match status" value="1"/>
</dbReference>
<sequence>MMKSILCGALVLTSGILMAEEMNSDKVEAVSAISLEGTQWQLVEINGEPIDLQAGDQPARVPRILFDAEKSTLGGLAGVNRFSGTYELDGQKLKFGPLMLTRMMGPEHLMAIEGQHTGMLGRVSSWKIEANQLVLSDDSAAELLVYQAEMPAVTGTVSYRERIALPAGAVLKVVLEDVSIADKAATVISQIEQAAGAPPMAFELNYDASKIDPAMRYNVRARIELDGNLLFISDTAAPVLTHENGSTVNLLLKQLAR</sequence>
<dbReference type="InterPro" id="IPR005184">
    <property type="entry name" value="DUF306_Meta_HslJ"/>
</dbReference>
<dbReference type="InterPro" id="IPR038670">
    <property type="entry name" value="HslJ-like_sf"/>
</dbReference>
<dbReference type="InterPro" id="IPR039366">
    <property type="entry name" value="Pilotin"/>
</dbReference>
<keyword evidence="4" id="KW-1185">Reference proteome</keyword>
<organism evidence="3 4">
    <name type="scientific">Persicirhabdus sediminis</name>
    <dbReference type="NCBI Taxonomy" id="454144"/>
    <lineage>
        <taxon>Bacteria</taxon>
        <taxon>Pseudomonadati</taxon>
        <taxon>Verrucomicrobiota</taxon>
        <taxon>Verrucomicrobiia</taxon>
        <taxon>Verrucomicrobiales</taxon>
        <taxon>Verrucomicrobiaceae</taxon>
        <taxon>Persicirhabdus</taxon>
    </lineage>
</organism>
<evidence type="ECO:0000313" key="4">
    <source>
        <dbReference type="Proteomes" id="UP000624703"/>
    </source>
</evidence>
<dbReference type="Proteomes" id="UP000624703">
    <property type="component" value="Unassembled WGS sequence"/>
</dbReference>
<dbReference type="PANTHER" id="PTHR38013">
    <property type="entry name" value="GLYCOPROTEIN/POLYSACCHARIDE METABOLISM"/>
    <property type="match status" value="1"/>
</dbReference>
<dbReference type="RefSeq" id="WP_200312008.1">
    <property type="nucleotide sequence ID" value="NZ_JAENIM010000042.1"/>
</dbReference>
<protein>
    <submittedName>
        <fullName evidence="3">YbaY family lipoprotein</fullName>
    </submittedName>
</protein>
<keyword evidence="1" id="KW-0732">Signal</keyword>
<accession>A0A8J7SMD2</accession>